<name>A0A1S0Z8N0_SALET</name>
<dbReference type="AlphaFoldDB" id="A0A1S0Z8N0"/>
<evidence type="ECO:0000313" key="1">
    <source>
        <dbReference type="EMBL" id="OHG60692.1"/>
    </source>
</evidence>
<organism evidence="1">
    <name type="scientific">Salmonella enterica subsp. enterica serovar Saintpaul</name>
    <dbReference type="NCBI Taxonomy" id="90105"/>
    <lineage>
        <taxon>Bacteria</taxon>
        <taxon>Pseudomonadati</taxon>
        <taxon>Pseudomonadota</taxon>
        <taxon>Gammaproteobacteria</taxon>
        <taxon>Enterobacterales</taxon>
        <taxon>Enterobacteriaceae</taxon>
        <taxon>Salmonella</taxon>
    </lineage>
</organism>
<reference evidence="1" key="1">
    <citation type="submission" date="2016-09" db="EMBL/GenBank/DDBJ databases">
        <title>Whole genome sequencing of Salmonella enterica.</title>
        <authorList>
            <person name="Bell R."/>
        </authorList>
    </citation>
    <scope>NUCLEOTIDE SEQUENCE [LARGE SCALE GENOMIC DNA]</scope>
    <source>
        <strain evidence="1">CFSAN044978</strain>
    </source>
</reference>
<protein>
    <submittedName>
        <fullName evidence="1">Uncharacterized protein</fullName>
    </submittedName>
</protein>
<comment type="caution">
    <text evidence="1">The sequence shown here is derived from an EMBL/GenBank/DDBJ whole genome shotgun (WGS) entry which is preliminary data.</text>
</comment>
<gene>
    <name evidence="1" type="ORF">A7T00_27530</name>
</gene>
<proteinExistence type="predicted"/>
<sequence>MSVFHRVKDRDRYGKPLPHAHVGYPGCDGKMAHYADLAPGRWPDWNTSHNPSAWNNLYHTRPRRASDRQNLKRVMQGADPDGLIWHRDNRPYIYFY</sequence>
<dbReference type="EMBL" id="MLZC01000020">
    <property type="protein sequence ID" value="OHG60692.1"/>
    <property type="molecule type" value="Genomic_DNA"/>
</dbReference>
<accession>A0A1S0Z8N0</accession>
<dbReference type="RefSeq" id="WP_023228541.1">
    <property type="nucleotide sequence ID" value="NZ_QDQH01000011.1"/>
</dbReference>